<dbReference type="RefSeq" id="WP_041215183.1">
    <property type="nucleotide sequence ID" value="NZ_AP021927.1"/>
</dbReference>
<dbReference type="InterPro" id="IPR036388">
    <property type="entry name" value="WH-like_DNA-bd_sf"/>
</dbReference>
<dbReference type="InterPro" id="IPR016032">
    <property type="entry name" value="Sig_transdc_resp-reg_C-effctor"/>
</dbReference>
<protein>
    <submittedName>
        <fullName evidence="3">Helix-turn-helix transcriptional regulator</fullName>
    </submittedName>
    <submittedName>
        <fullName evidence="2">LuxR family transcriptional regulator</fullName>
    </submittedName>
</protein>
<evidence type="ECO:0000313" key="4">
    <source>
        <dbReference type="Proteomes" id="UP000266778"/>
    </source>
</evidence>
<reference evidence="2" key="1">
    <citation type="journal article" date="2019" name="J Environ">
        <title>Genetic characterization and potential molecular dissemination mechanism of tet (31) gene in Aeromonas caviae from an oxytetracycline wastewater treatment system.</title>
        <authorList>
            <person name="Shi Y."/>
            <person name="Tian Z."/>
            <person name="Leclercq S.O."/>
            <person name="Zhang H."/>
            <person name="Yang M."/>
            <person name="Zhang Y."/>
        </authorList>
    </citation>
    <scope>NUCLEOTIDE SEQUENCE</scope>
    <source>
        <strain evidence="2">T25-39</strain>
    </source>
</reference>
<evidence type="ECO:0000313" key="5">
    <source>
        <dbReference type="Proteomes" id="UP000515756"/>
    </source>
</evidence>
<dbReference type="GO" id="GO:0006355">
    <property type="term" value="P:regulation of DNA-templated transcription"/>
    <property type="evidence" value="ECO:0007669"/>
    <property type="project" value="InterPro"/>
</dbReference>
<organism evidence="2 4">
    <name type="scientific">Aeromonas caviae</name>
    <name type="common">Aeromonas punctata</name>
    <dbReference type="NCBI Taxonomy" id="648"/>
    <lineage>
        <taxon>Bacteria</taxon>
        <taxon>Pseudomonadati</taxon>
        <taxon>Pseudomonadota</taxon>
        <taxon>Gammaproteobacteria</taxon>
        <taxon>Aeromonadales</taxon>
        <taxon>Aeromonadaceae</taxon>
        <taxon>Aeromonas</taxon>
    </lineage>
</organism>
<evidence type="ECO:0000259" key="1">
    <source>
        <dbReference type="PROSITE" id="PS50043"/>
    </source>
</evidence>
<dbReference type="SMART" id="SM00421">
    <property type="entry name" value="HTH_LUXR"/>
    <property type="match status" value="1"/>
</dbReference>
<dbReference type="SUPFAM" id="SSF46894">
    <property type="entry name" value="C-terminal effector domain of the bipartite response regulators"/>
    <property type="match status" value="1"/>
</dbReference>
<proteinExistence type="predicted"/>
<dbReference type="GO" id="GO:0003677">
    <property type="term" value="F:DNA binding"/>
    <property type="evidence" value="ECO:0007669"/>
    <property type="project" value="InterPro"/>
</dbReference>
<dbReference type="EMBL" id="AP021927">
    <property type="protein sequence ID" value="BBQ30688.1"/>
    <property type="molecule type" value="Genomic_DNA"/>
</dbReference>
<feature type="domain" description="HTH luxR-type" evidence="1">
    <location>
        <begin position="291"/>
        <end position="356"/>
    </location>
</feature>
<evidence type="ECO:0000313" key="3">
    <source>
        <dbReference type="EMBL" id="BBQ30688.1"/>
    </source>
</evidence>
<dbReference type="AlphaFoldDB" id="A0A443XQE6"/>
<reference evidence="3 5" key="2">
    <citation type="submission" date="2019-12" db="EMBL/GenBank/DDBJ databases">
        <title>complete genome sequences of Aeromonas caviae str. WP2-W18-ESBL-01 isolated from wastewater treatment plant effluent.</title>
        <authorList>
            <person name="Sekizuka T."/>
            <person name="Itokawa K."/>
            <person name="Yatsu K."/>
            <person name="Inamine Y."/>
            <person name="Kuroda M."/>
        </authorList>
    </citation>
    <scope>NUCLEOTIDE SEQUENCE [LARGE SCALE GENOMIC DNA]</scope>
    <source>
        <strain evidence="3 5">WP2-W18-ESBL-01</strain>
    </source>
</reference>
<dbReference type="PROSITE" id="PS50043">
    <property type="entry name" value="HTH_LUXR_2"/>
    <property type="match status" value="1"/>
</dbReference>
<dbReference type="Proteomes" id="UP000266778">
    <property type="component" value="Chromosome"/>
</dbReference>
<sequence length="356" mass="39835">MKALEKERISPYISQLYECGINDSDIKLVVDQFRADVSCSSSLFLLRDDDKSDGIKLFSSGLTEAQQQFYLQHHRQDVWFNHYLDKGCKGIVSANSISSSVGLLASFGAQFAAGGVCQVKGRGLSSLCSYRGAAQDDFSSRDLTSLSEIYSGLAAWSHHYWNLLALETQNYQLQQLVKNHNKPSAIIDDKGHIHYSNVAFNRIADENVELRAINGIFSLQNKEQQRQLKEILNGFAYLLPGASAYMSIPRQPNLRPLLVQCTLMSGLSRFERYVEVVLRDPEHAFNPDIEALASLYPLTIGEKELLVLMSKGYSSNDIAELRGVKVETVRSTLKGVFKKTDCHSQNELLLLLQSIS</sequence>
<gene>
    <name evidence="2" type="ORF">C1C91_19195</name>
    <name evidence="3" type="ORF">WP2W18E01_22700</name>
</gene>
<evidence type="ECO:0000313" key="2">
    <source>
        <dbReference type="EMBL" id="AXB06814.1"/>
    </source>
</evidence>
<dbReference type="Gene3D" id="1.10.10.10">
    <property type="entry name" value="Winged helix-like DNA-binding domain superfamily/Winged helix DNA-binding domain"/>
    <property type="match status" value="1"/>
</dbReference>
<dbReference type="Proteomes" id="UP000515756">
    <property type="component" value="Chromosome"/>
</dbReference>
<name>A0A443XQE6_AERCA</name>
<dbReference type="EMBL" id="CP025706">
    <property type="protein sequence ID" value="AXB06814.1"/>
    <property type="molecule type" value="Genomic_DNA"/>
</dbReference>
<accession>A0A443XQE6</accession>
<dbReference type="InterPro" id="IPR000792">
    <property type="entry name" value="Tscrpt_reg_LuxR_C"/>
</dbReference>